<dbReference type="Proteomes" id="UP000270471">
    <property type="component" value="Unassembled WGS sequence"/>
</dbReference>
<keyword evidence="3" id="KW-1185">Reference proteome</keyword>
<feature type="chain" id="PRO_5018278387" evidence="1">
    <location>
        <begin position="30"/>
        <end position="76"/>
    </location>
</feature>
<accession>A0A3M0I4B6</accession>
<dbReference type="RefSeq" id="WP_121891273.1">
    <property type="nucleotide sequence ID" value="NZ_PENI01000013.1"/>
</dbReference>
<comment type="caution">
    <text evidence="2">The sequence shown here is derived from an EMBL/GenBank/DDBJ whole genome shotgun (WGS) entry which is preliminary data.</text>
</comment>
<reference evidence="2 3" key="1">
    <citation type="submission" date="2017-11" db="EMBL/GenBank/DDBJ databases">
        <title>Draft genome of actinobacteria isolated from guarana (Paullinia cupana (Mart.) Ducke.</title>
        <authorList>
            <person name="Siqueira K.A."/>
            <person name="Liotti R.G."/>
            <person name="Mendes T.A.O."/>
            <person name="Soares M.A."/>
        </authorList>
    </citation>
    <scope>NUCLEOTIDE SEQUENCE [LARGE SCALE GENOMIC DNA]</scope>
    <source>
        <strain evidence="2 3">193</strain>
    </source>
</reference>
<evidence type="ECO:0000256" key="1">
    <source>
        <dbReference type="SAM" id="SignalP"/>
    </source>
</evidence>
<gene>
    <name evidence="2" type="ORF">CTZ28_21315</name>
</gene>
<sequence>MKIRKPLAGLALVLALSGGGIAAASLAHADTSAPTAPAGGTQAADEAPEIGAVGRTADRPGPGVTVHKAEAAVRVR</sequence>
<dbReference type="OrthoDB" id="9944555at2"/>
<proteinExistence type="predicted"/>
<keyword evidence="1" id="KW-0732">Signal</keyword>
<evidence type="ECO:0000313" key="2">
    <source>
        <dbReference type="EMBL" id="RMB84047.1"/>
    </source>
</evidence>
<evidence type="ECO:0000313" key="3">
    <source>
        <dbReference type="Proteomes" id="UP000270471"/>
    </source>
</evidence>
<feature type="signal peptide" evidence="1">
    <location>
        <begin position="1"/>
        <end position="29"/>
    </location>
</feature>
<dbReference type="EMBL" id="PENI01000013">
    <property type="protein sequence ID" value="RMB84047.1"/>
    <property type="molecule type" value="Genomic_DNA"/>
</dbReference>
<dbReference type="AlphaFoldDB" id="A0A3M0I4B6"/>
<name>A0A3M0I4B6_9ACTN</name>
<organism evidence="2 3">
    <name type="scientific">Streptomyces shenzhenensis</name>
    <dbReference type="NCBI Taxonomy" id="943815"/>
    <lineage>
        <taxon>Bacteria</taxon>
        <taxon>Bacillati</taxon>
        <taxon>Actinomycetota</taxon>
        <taxon>Actinomycetes</taxon>
        <taxon>Kitasatosporales</taxon>
        <taxon>Streptomycetaceae</taxon>
        <taxon>Streptomyces</taxon>
    </lineage>
</organism>
<protein>
    <submittedName>
        <fullName evidence="2">Uncharacterized protein</fullName>
    </submittedName>
</protein>